<evidence type="ECO:0008006" key="3">
    <source>
        <dbReference type="Google" id="ProtNLM"/>
    </source>
</evidence>
<comment type="caution">
    <text evidence="1">The sequence shown here is derived from an EMBL/GenBank/DDBJ whole genome shotgun (WGS) entry which is preliminary data.</text>
</comment>
<evidence type="ECO:0000313" key="1">
    <source>
        <dbReference type="EMBL" id="PZR83607.1"/>
    </source>
</evidence>
<name>A0A2W5ZI77_9BACT</name>
<dbReference type="EMBL" id="QHBU01000031">
    <property type="protein sequence ID" value="PZR83607.1"/>
    <property type="molecule type" value="Genomic_DNA"/>
</dbReference>
<gene>
    <name evidence="1" type="ORF">DLM65_01525</name>
</gene>
<dbReference type="Proteomes" id="UP000248724">
    <property type="component" value="Unassembled WGS sequence"/>
</dbReference>
<organism evidence="1 2">
    <name type="scientific">Candidatus Aeolococcus gillhamiae</name>
    <dbReference type="NCBI Taxonomy" id="3127015"/>
    <lineage>
        <taxon>Bacteria</taxon>
        <taxon>Bacillati</taxon>
        <taxon>Candidatus Dormiibacterota</taxon>
        <taxon>Candidatus Dormibacteria</taxon>
        <taxon>Candidatus Aeolococcales</taxon>
        <taxon>Candidatus Aeolococcaceae</taxon>
        <taxon>Candidatus Aeolococcus</taxon>
    </lineage>
</organism>
<reference evidence="1 2" key="1">
    <citation type="journal article" date="2017" name="Nature">
        <title>Atmospheric trace gases support primary production in Antarctic desert surface soil.</title>
        <authorList>
            <person name="Ji M."/>
            <person name="Greening C."/>
            <person name="Vanwonterghem I."/>
            <person name="Carere C.R."/>
            <person name="Bay S.K."/>
            <person name="Steen J.A."/>
            <person name="Montgomery K."/>
            <person name="Lines T."/>
            <person name="Beardall J."/>
            <person name="van Dorst J."/>
            <person name="Snape I."/>
            <person name="Stott M.B."/>
            <person name="Hugenholtz P."/>
            <person name="Ferrari B.C."/>
        </authorList>
    </citation>
    <scope>NUCLEOTIDE SEQUENCE [LARGE SCALE GENOMIC DNA]</scope>
    <source>
        <strain evidence="1">RRmetagenome_bin12</strain>
    </source>
</reference>
<sequence>MSETSLARRAWTLFEPISAIVYFAPEVRESYAAAGLRGGWMGYFASRSAPMGAASGEVVTAVFHNFQPAMVRRAIPDAWTFSSPARVLEARLAIADAALRRLWGDATEGQEVQEAAELALEVAAMLRGDGRPLFAGHAGLEVPTSAHLALWHACTLLREHRFDGHVTALTVHDVDGLAALLMAVAAGKSVDAQTLRSFRGWTEEEWTGEHERLRRRGLLDEAGALTAQGRDVHSAVEEATDRLAVGPWEQLEEARRGRLFELLADLAARLEGPGGLVYPNPIGVGRPV</sequence>
<dbReference type="InterPro" id="IPR054058">
    <property type="entry name" value="HTH_67"/>
</dbReference>
<dbReference type="AlphaFoldDB" id="A0A2W5ZI77"/>
<dbReference type="NCBIfam" id="NF047719">
    <property type="entry name" value="SCO6745_fam_HTH"/>
    <property type="match status" value="1"/>
</dbReference>
<dbReference type="Pfam" id="PF21863">
    <property type="entry name" value="HTH_67"/>
    <property type="match status" value="1"/>
</dbReference>
<accession>A0A2W5ZI77</accession>
<proteinExistence type="predicted"/>
<protein>
    <recommendedName>
        <fullName evidence="3">SalK</fullName>
    </recommendedName>
</protein>
<evidence type="ECO:0000313" key="2">
    <source>
        <dbReference type="Proteomes" id="UP000248724"/>
    </source>
</evidence>